<comment type="similarity">
    <text evidence="1">Belongs to the bacterial solute-binding protein 8 family.</text>
</comment>
<evidence type="ECO:0000256" key="3">
    <source>
        <dbReference type="SAM" id="MobiDB-lite"/>
    </source>
</evidence>
<feature type="domain" description="Fe/B12 periplasmic-binding" evidence="4">
    <location>
        <begin position="73"/>
        <end position="324"/>
    </location>
</feature>
<dbReference type="PANTHER" id="PTHR30535">
    <property type="entry name" value="VITAMIN B12-BINDING PROTEIN"/>
    <property type="match status" value="1"/>
</dbReference>
<dbReference type="EMBL" id="JACCFS010000001">
    <property type="protein sequence ID" value="NYJ34099.1"/>
    <property type="molecule type" value="Genomic_DNA"/>
</dbReference>
<evidence type="ECO:0000256" key="2">
    <source>
        <dbReference type="ARBA" id="ARBA00022729"/>
    </source>
</evidence>
<gene>
    <name evidence="5" type="ORF">HNR10_001980</name>
</gene>
<sequence>MRIPRPLAQGHRRRRGAPAPLPAALLGVTLALTACGSPDSASEPAPETGSDGAFPVTVDDALGEVTIEAEPERIVSLSPTATEMLFAIGAGDQVEAADEYSNFPEDAPTTDLSGFTPNVEAIVEYDPDLVLLARSSEDTAPQLEDVGVPVVVLDDAATLDDAYAQMRMLGEVTGHAESADAEAERVRTEFEAVVESVREDVGEVDLTFYQELDDSLYSATSGTFVGQIYQAFGLENIADAAEGADSGYPQLSPEYVVDENPDMIFLSYGDEETLASVGERPAFDTVTAVEEDAVYLLDADISSRWGPRVVDFAELVGNAVRESAGA</sequence>
<dbReference type="Pfam" id="PF01497">
    <property type="entry name" value="Peripla_BP_2"/>
    <property type="match status" value="1"/>
</dbReference>
<dbReference type="NCBIfam" id="NF038402">
    <property type="entry name" value="TroA_like"/>
    <property type="match status" value="1"/>
</dbReference>
<dbReference type="PROSITE" id="PS50983">
    <property type="entry name" value="FE_B12_PBP"/>
    <property type="match status" value="1"/>
</dbReference>
<dbReference type="Gene3D" id="3.40.50.1980">
    <property type="entry name" value="Nitrogenase molybdenum iron protein domain"/>
    <property type="match status" value="2"/>
</dbReference>
<reference evidence="5 6" key="1">
    <citation type="submission" date="2020-07" db="EMBL/GenBank/DDBJ databases">
        <title>Sequencing the genomes of 1000 actinobacteria strains.</title>
        <authorList>
            <person name="Klenk H.-P."/>
        </authorList>
    </citation>
    <scope>NUCLEOTIDE SEQUENCE [LARGE SCALE GENOMIC DNA]</scope>
    <source>
        <strain evidence="5 6">DSM 44442</strain>
    </source>
</reference>
<evidence type="ECO:0000256" key="1">
    <source>
        <dbReference type="ARBA" id="ARBA00008814"/>
    </source>
</evidence>
<evidence type="ECO:0000313" key="5">
    <source>
        <dbReference type="EMBL" id="NYJ34099.1"/>
    </source>
</evidence>
<dbReference type="GO" id="GO:0071281">
    <property type="term" value="P:cellular response to iron ion"/>
    <property type="evidence" value="ECO:0007669"/>
    <property type="project" value="TreeGrafter"/>
</dbReference>
<dbReference type="InterPro" id="IPR050902">
    <property type="entry name" value="ABC_Transporter_SBP"/>
</dbReference>
<protein>
    <submittedName>
        <fullName evidence="5">Iron complex transport system substrate-binding protein</fullName>
    </submittedName>
</protein>
<accession>A0A7Z0JA69</accession>
<evidence type="ECO:0000313" key="6">
    <source>
        <dbReference type="Proteomes" id="UP000572051"/>
    </source>
</evidence>
<feature type="region of interest" description="Disordered" evidence="3">
    <location>
        <begin position="36"/>
        <end position="56"/>
    </location>
</feature>
<proteinExistence type="inferred from homology"/>
<name>A0A7Z0JA69_9ACTN</name>
<dbReference type="SUPFAM" id="SSF53807">
    <property type="entry name" value="Helical backbone' metal receptor"/>
    <property type="match status" value="1"/>
</dbReference>
<dbReference type="Proteomes" id="UP000572051">
    <property type="component" value="Unassembled WGS sequence"/>
</dbReference>
<keyword evidence="2" id="KW-0732">Signal</keyword>
<dbReference type="CDD" id="cd01143">
    <property type="entry name" value="YvrC"/>
    <property type="match status" value="1"/>
</dbReference>
<dbReference type="InterPro" id="IPR002491">
    <property type="entry name" value="ABC_transptr_periplasmic_BD"/>
</dbReference>
<dbReference type="PANTHER" id="PTHR30535:SF34">
    <property type="entry name" value="MOLYBDATE-BINDING PROTEIN MOLA"/>
    <property type="match status" value="1"/>
</dbReference>
<dbReference type="PROSITE" id="PS51257">
    <property type="entry name" value="PROKAR_LIPOPROTEIN"/>
    <property type="match status" value="1"/>
</dbReference>
<evidence type="ECO:0000259" key="4">
    <source>
        <dbReference type="PROSITE" id="PS50983"/>
    </source>
</evidence>
<keyword evidence="6" id="KW-1185">Reference proteome</keyword>
<dbReference type="InterPro" id="IPR054828">
    <property type="entry name" value="Vit_B12_bind_prot"/>
</dbReference>
<comment type="caution">
    <text evidence="5">The sequence shown here is derived from an EMBL/GenBank/DDBJ whole genome shotgun (WGS) entry which is preliminary data.</text>
</comment>
<organism evidence="5 6">
    <name type="scientific">Nocardiopsis aegyptia</name>
    <dbReference type="NCBI Taxonomy" id="220378"/>
    <lineage>
        <taxon>Bacteria</taxon>
        <taxon>Bacillati</taxon>
        <taxon>Actinomycetota</taxon>
        <taxon>Actinomycetes</taxon>
        <taxon>Streptosporangiales</taxon>
        <taxon>Nocardiopsidaceae</taxon>
        <taxon>Nocardiopsis</taxon>
    </lineage>
</organism>
<dbReference type="AlphaFoldDB" id="A0A7Z0JA69"/>